<dbReference type="RefSeq" id="WP_286660570.1">
    <property type="nucleotide sequence ID" value="NZ_JASZYV010000002.1"/>
</dbReference>
<feature type="binding site" evidence="2">
    <location>
        <position position="366"/>
    </location>
    <ligand>
        <name>Fe cation</name>
        <dbReference type="ChEBI" id="CHEBI:24875"/>
    </ligand>
</feature>
<gene>
    <name evidence="2 4" type="primary">lapB</name>
    <name evidence="4" type="ORF">QTH91_13490</name>
</gene>
<accession>A0ABT7NC48</accession>
<feature type="topological domain" description="Cytoplasmic" evidence="2">
    <location>
        <begin position="24"/>
        <end position="397"/>
    </location>
</feature>
<feature type="binding site" evidence="2">
    <location>
        <position position="369"/>
    </location>
    <ligand>
        <name>Fe cation</name>
        <dbReference type="ChEBI" id="CHEBI:24875"/>
    </ligand>
</feature>
<keyword evidence="2" id="KW-1003">Cell membrane</keyword>
<dbReference type="SUPFAM" id="SSF48452">
    <property type="entry name" value="TPR-like"/>
    <property type="match status" value="2"/>
</dbReference>
<evidence type="ECO:0000259" key="3">
    <source>
        <dbReference type="Pfam" id="PF18073"/>
    </source>
</evidence>
<comment type="subcellular location">
    <subcellularLocation>
        <location evidence="2">Cell inner membrane</location>
        <topology evidence="2">Single-pass membrane protein</topology>
        <orientation evidence="2">Cytoplasmic side</orientation>
    </subcellularLocation>
</comment>
<dbReference type="Pfam" id="PF14559">
    <property type="entry name" value="TPR_19"/>
    <property type="match status" value="1"/>
</dbReference>
<keyword evidence="2" id="KW-0812">Transmembrane</keyword>
<evidence type="ECO:0000256" key="2">
    <source>
        <dbReference type="HAMAP-Rule" id="MF_00994"/>
    </source>
</evidence>
<evidence type="ECO:0000313" key="5">
    <source>
        <dbReference type="Proteomes" id="UP001174908"/>
    </source>
</evidence>
<keyword evidence="2" id="KW-0408">Iron</keyword>
<protein>
    <recommendedName>
        <fullName evidence="2">Lipopolysaccharide assembly protein B</fullName>
    </recommendedName>
</protein>
<evidence type="ECO:0000313" key="4">
    <source>
        <dbReference type="EMBL" id="MDM0045501.1"/>
    </source>
</evidence>
<keyword evidence="5" id="KW-1185">Reference proteome</keyword>
<keyword evidence="2" id="KW-0472">Membrane</keyword>
<proteinExistence type="inferred from homology"/>
<dbReference type="InterPro" id="IPR011990">
    <property type="entry name" value="TPR-like_helical_dom_sf"/>
</dbReference>
<reference evidence="4" key="1">
    <citation type="submission" date="2023-06" db="EMBL/GenBank/DDBJ databases">
        <authorList>
            <person name="Jiang Y."/>
            <person name="Liu Q."/>
        </authorList>
    </citation>
    <scope>NUCLEOTIDE SEQUENCE</scope>
    <source>
        <strain evidence="4">CGMCC 1.12089</strain>
    </source>
</reference>
<evidence type="ECO:0000256" key="1">
    <source>
        <dbReference type="ARBA" id="ARBA00022723"/>
    </source>
</evidence>
<dbReference type="EMBL" id="JASZYV010000002">
    <property type="protein sequence ID" value="MDM0045501.1"/>
    <property type="molecule type" value="Genomic_DNA"/>
</dbReference>
<dbReference type="InterPro" id="IPR030865">
    <property type="entry name" value="LapB"/>
</dbReference>
<comment type="caution">
    <text evidence="4">The sequence shown here is derived from an EMBL/GenBank/DDBJ whole genome shotgun (WGS) entry which is preliminary data.</text>
</comment>
<keyword evidence="2" id="KW-0997">Cell inner membrane</keyword>
<dbReference type="Pfam" id="PF18073">
    <property type="entry name" value="Zn_ribbon_LapB"/>
    <property type="match status" value="1"/>
</dbReference>
<dbReference type="InterPro" id="IPR041166">
    <property type="entry name" value="Rubredoxin_2"/>
</dbReference>
<comment type="function">
    <text evidence="2">Modulates cellular lipopolysaccharide (LPS) levels by regulating LpxC, which is involved in lipid A biosynthesis. May act by modulating the proteolytic activity of FtsH towards LpxC. May also coordinate assembly of proteins involved in LPS synthesis at the plasma membrane.</text>
</comment>
<name>A0ABT7NC48_9BURK</name>
<keyword evidence="2" id="KW-1133">Transmembrane helix</keyword>
<keyword evidence="2" id="KW-0677">Repeat</keyword>
<organism evidence="4 5">
    <name type="scientific">Variovorax dokdonensis</name>
    <dbReference type="NCBI Taxonomy" id="344883"/>
    <lineage>
        <taxon>Bacteria</taxon>
        <taxon>Pseudomonadati</taxon>
        <taxon>Pseudomonadota</taxon>
        <taxon>Betaproteobacteria</taxon>
        <taxon>Burkholderiales</taxon>
        <taxon>Comamonadaceae</taxon>
        <taxon>Variovorax</taxon>
    </lineage>
</organism>
<dbReference type="Proteomes" id="UP001174908">
    <property type="component" value="Unassembled WGS sequence"/>
</dbReference>
<feature type="binding site" evidence="2">
    <location>
        <position position="380"/>
    </location>
    <ligand>
        <name>Fe cation</name>
        <dbReference type="ChEBI" id="CHEBI:24875"/>
    </ligand>
</feature>
<sequence>MDFDLSWLLLGLPLAFILGWLASRFDLRQLRLENRQAPKAYFRGLNFLLNEQQDQAIDAFIEAVQNDPDTQELHFALGNLFRRRGEYQRAVRVHEHLLSRADLSRADRNRAQHALAQDFLRAGLLDRAEAALQKLEGTIYENDARMALLGIYERSREWTQAEAVARKLDESEQASYGTRRGHYLCEQASELAARGDADGAIALLQQAAQVAPAAPRPAIDLAALQLQQGAPAQAFATLKALAETAPLALPLYATLMQQAAAASQHSGEALALLQRRYAAAPSIDVLDAIVALGGSTSLEEIDDAGSSDTVTVANPRDSYVAHLQHHPSLVAASRWLAGERFEREALHPPVQRALDQAVRPLMRYRCAACGFEAHQYFWHCPGCQAWDSYPPRRVEEL</sequence>
<dbReference type="NCBIfam" id="NF008755">
    <property type="entry name" value="PRK11788.1-3"/>
    <property type="match status" value="1"/>
</dbReference>
<keyword evidence="1 2" id="KW-0479">Metal-binding</keyword>
<comment type="similarity">
    <text evidence="2">Belongs to the LapB family.</text>
</comment>
<dbReference type="Gene3D" id="1.25.40.10">
    <property type="entry name" value="Tetratricopeptide repeat domain"/>
    <property type="match status" value="1"/>
</dbReference>
<dbReference type="HAMAP" id="MF_00994">
    <property type="entry name" value="LPS_assembly_LapB"/>
    <property type="match status" value="1"/>
</dbReference>
<feature type="domain" description="LapB rubredoxin metal binding" evidence="3">
    <location>
        <begin position="364"/>
        <end position="388"/>
    </location>
</feature>
<keyword evidence="2" id="KW-0802">TPR repeat</keyword>
<feature type="binding site" evidence="2">
    <location>
        <position position="383"/>
    </location>
    <ligand>
        <name>Fe cation</name>
        <dbReference type="ChEBI" id="CHEBI:24875"/>
    </ligand>
</feature>